<proteinExistence type="predicted"/>
<organism evidence="2 3">
    <name type="scientific">Anabaena catenula FACHB-362</name>
    <dbReference type="NCBI Taxonomy" id="2692877"/>
    <lineage>
        <taxon>Bacteria</taxon>
        <taxon>Bacillati</taxon>
        <taxon>Cyanobacteriota</taxon>
        <taxon>Cyanophyceae</taxon>
        <taxon>Nostocales</taxon>
        <taxon>Nostocaceae</taxon>
        <taxon>Anabaena</taxon>
    </lineage>
</organism>
<feature type="domain" description="RiboL-PSP-HEPN" evidence="1">
    <location>
        <begin position="10"/>
        <end position="177"/>
    </location>
</feature>
<comment type="caution">
    <text evidence="2">The sequence shown here is derived from an EMBL/GenBank/DDBJ whole genome shotgun (WGS) entry which is preliminary data.</text>
</comment>
<protein>
    <recommendedName>
        <fullName evidence="1">RiboL-PSP-HEPN domain-containing protein</fullName>
    </recommendedName>
</protein>
<reference evidence="2 3" key="1">
    <citation type="journal article" date="2020" name="ISME J.">
        <title>Comparative genomics reveals insights into cyanobacterial evolution and habitat adaptation.</title>
        <authorList>
            <person name="Chen M.Y."/>
            <person name="Teng W.K."/>
            <person name="Zhao L."/>
            <person name="Hu C.X."/>
            <person name="Zhou Y.K."/>
            <person name="Han B.P."/>
            <person name="Song L.R."/>
            <person name="Shu W.S."/>
        </authorList>
    </citation>
    <scope>NUCLEOTIDE SEQUENCE [LARGE SCALE GENOMIC DNA]</scope>
    <source>
        <strain evidence="2 3">FACHB-362</strain>
    </source>
</reference>
<keyword evidence="3" id="KW-1185">Reference proteome</keyword>
<accession>A0ABR8IZ18</accession>
<evidence type="ECO:0000313" key="2">
    <source>
        <dbReference type="EMBL" id="MBD2690545.1"/>
    </source>
</evidence>
<evidence type="ECO:0000259" key="1">
    <source>
        <dbReference type="Pfam" id="PF18735"/>
    </source>
</evidence>
<dbReference type="InterPro" id="IPR041519">
    <property type="entry name" value="HEPN_RiboL-PSP"/>
</dbReference>
<dbReference type="Pfam" id="PF18735">
    <property type="entry name" value="HEPN_RiboL-PSP"/>
    <property type="match status" value="1"/>
</dbReference>
<evidence type="ECO:0000313" key="3">
    <source>
        <dbReference type="Proteomes" id="UP000660381"/>
    </source>
</evidence>
<dbReference type="Proteomes" id="UP000660381">
    <property type="component" value="Unassembled WGS sequence"/>
</dbReference>
<gene>
    <name evidence="2" type="ORF">H6G68_02055</name>
</gene>
<sequence>MPKSTRFRILTSELNRLKKQLIPKPNPTGLYSDTQLTRILAYRVLAHAEIESYLEDRAWEVVQNAKNVWDKTGKTSRTLICLLGFSGLTMDTPPETLSPKKAIKTVPDEKIKIKTKINSAFASFKRVINQNHGVKEANILALLLPIGIDSNDLDITWLANMNTFGENRGEVAHKSASSYRTIQLVDPVGEVNMVKQITQELLKIDELMNKLMK</sequence>
<name>A0ABR8IZ18_9NOST</name>
<dbReference type="EMBL" id="JACJTQ010000002">
    <property type="protein sequence ID" value="MBD2690545.1"/>
    <property type="molecule type" value="Genomic_DNA"/>
</dbReference>
<dbReference type="RefSeq" id="WP_190905125.1">
    <property type="nucleotide sequence ID" value="NZ_JACJTQ010000002.1"/>
</dbReference>